<gene>
    <name evidence="3" type="ORF">AVEN_209623_1</name>
</gene>
<feature type="domain" description="BTB" evidence="1">
    <location>
        <begin position="346"/>
        <end position="403"/>
    </location>
</feature>
<dbReference type="PROSITE" id="PS50097">
    <property type="entry name" value="BTB"/>
    <property type="match status" value="1"/>
</dbReference>
<protein>
    <recommendedName>
        <fullName evidence="5">Speckle-type POZ protein</fullName>
    </recommendedName>
</protein>
<dbReference type="Gene3D" id="2.60.210.10">
    <property type="entry name" value="Apoptosis, Tumor Necrosis Factor Receptor Associated Protein 2, Chain A"/>
    <property type="match status" value="1"/>
</dbReference>
<dbReference type="SUPFAM" id="SSF54695">
    <property type="entry name" value="POZ domain"/>
    <property type="match status" value="1"/>
</dbReference>
<dbReference type="SMART" id="SM00225">
    <property type="entry name" value="BTB"/>
    <property type="match status" value="1"/>
</dbReference>
<dbReference type="Gene3D" id="1.25.40.420">
    <property type="match status" value="1"/>
</dbReference>
<evidence type="ECO:0000259" key="2">
    <source>
        <dbReference type="PROSITE" id="PS50144"/>
    </source>
</evidence>
<dbReference type="OrthoDB" id="6359816at2759"/>
<dbReference type="Proteomes" id="UP000499080">
    <property type="component" value="Unassembled WGS sequence"/>
</dbReference>
<evidence type="ECO:0000313" key="4">
    <source>
        <dbReference type="Proteomes" id="UP000499080"/>
    </source>
</evidence>
<sequence length="504" mass="58155">MACRAVEERKFFTFTWALENASYCWQKSKERLLSPVFVVEGIENTKWRLALYPRGKDDDFDISCGLGRNTNSSGVDNVEIDFEIAFLTGDGTVVLSSGKKRYTFQKGNFYGFDKCVARFEMFSAKRSVFLPHDTLTTRCRIWKSVGEVPESGQWFARTRIGVAKRSFVWNIEKFSTLEPGNEVTYSIMSAMNDKLLLSLNLFLRNDLSSSNSIRCKLVYFDQSIKYCTLQMFLLPASGNAIKCYQDEYCYDIAENTFRVFTLHLKKENLMQFKKLYLPGDVLSLFCECNFSTGIILEEIEKIGCEFPDSHMEQLSRFTCGVEERQPVSTNVCKENTESMHYDHFFCDIKLKTKTGIFPVHKKVLTDMSPVFEKMLSNNVDANDCVFIDDMEDDTVQRVLQYIYAKVVDDLHWKAACNLYAAAEKYQIPSLKSQCTSIFKSKLCPENACEALLFADLHQDNNLLSDVQEFILKYDKDIINSEEWNRLVNKNMKLAADILYLKLNE</sequence>
<evidence type="ECO:0000313" key="3">
    <source>
        <dbReference type="EMBL" id="GBM11924.1"/>
    </source>
</evidence>
<keyword evidence="4" id="KW-1185">Reference proteome</keyword>
<accession>A0A4Y2D7I7</accession>
<dbReference type="Pfam" id="PF22486">
    <property type="entry name" value="MATH_2"/>
    <property type="match status" value="1"/>
</dbReference>
<dbReference type="CDD" id="cd18186">
    <property type="entry name" value="BTB_POZ_ZBTB_KLHL-like"/>
    <property type="match status" value="1"/>
</dbReference>
<dbReference type="InterPro" id="IPR011333">
    <property type="entry name" value="SKP1/BTB/POZ_sf"/>
</dbReference>
<comment type="caution">
    <text evidence="3">The sequence shown here is derived from an EMBL/GenBank/DDBJ whole genome shotgun (WGS) entry which is preliminary data.</text>
</comment>
<name>A0A4Y2D7I7_ARAVE</name>
<dbReference type="InterPro" id="IPR002083">
    <property type="entry name" value="MATH/TRAF_dom"/>
</dbReference>
<evidence type="ECO:0000259" key="1">
    <source>
        <dbReference type="PROSITE" id="PS50097"/>
    </source>
</evidence>
<dbReference type="Pfam" id="PF00651">
    <property type="entry name" value="BTB"/>
    <property type="match status" value="1"/>
</dbReference>
<organism evidence="3 4">
    <name type="scientific">Araneus ventricosus</name>
    <name type="common">Orbweaver spider</name>
    <name type="synonym">Epeira ventricosa</name>
    <dbReference type="NCBI Taxonomy" id="182803"/>
    <lineage>
        <taxon>Eukaryota</taxon>
        <taxon>Metazoa</taxon>
        <taxon>Ecdysozoa</taxon>
        <taxon>Arthropoda</taxon>
        <taxon>Chelicerata</taxon>
        <taxon>Arachnida</taxon>
        <taxon>Araneae</taxon>
        <taxon>Araneomorphae</taxon>
        <taxon>Entelegynae</taxon>
        <taxon>Araneoidea</taxon>
        <taxon>Araneidae</taxon>
        <taxon>Araneus</taxon>
    </lineage>
</organism>
<dbReference type="PROSITE" id="PS50144">
    <property type="entry name" value="MATH"/>
    <property type="match status" value="1"/>
</dbReference>
<dbReference type="InterPro" id="IPR008974">
    <property type="entry name" value="TRAF-like"/>
</dbReference>
<evidence type="ECO:0008006" key="5">
    <source>
        <dbReference type="Google" id="ProtNLM"/>
    </source>
</evidence>
<dbReference type="InterPro" id="IPR000210">
    <property type="entry name" value="BTB/POZ_dom"/>
</dbReference>
<dbReference type="EMBL" id="BGPR01000306">
    <property type="protein sequence ID" value="GBM11924.1"/>
    <property type="molecule type" value="Genomic_DNA"/>
</dbReference>
<dbReference type="PANTHER" id="PTHR24413">
    <property type="entry name" value="SPECKLE-TYPE POZ PROTEIN"/>
    <property type="match status" value="1"/>
</dbReference>
<feature type="domain" description="MATH" evidence="2">
    <location>
        <begin position="11"/>
        <end position="141"/>
    </location>
</feature>
<dbReference type="GO" id="GO:0030163">
    <property type="term" value="P:protein catabolic process"/>
    <property type="evidence" value="ECO:0007669"/>
    <property type="project" value="UniProtKB-ARBA"/>
</dbReference>
<reference evidence="3 4" key="1">
    <citation type="journal article" date="2019" name="Sci. Rep.">
        <title>Orb-weaving spider Araneus ventricosus genome elucidates the spidroin gene catalogue.</title>
        <authorList>
            <person name="Kono N."/>
            <person name="Nakamura H."/>
            <person name="Ohtoshi R."/>
            <person name="Moran D.A.P."/>
            <person name="Shinohara A."/>
            <person name="Yoshida Y."/>
            <person name="Fujiwara M."/>
            <person name="Mori M."/>
            <person name="Tomita M."/>
            <person name="Arakawa K."/>
        </authorList>
    </citation>
    <scope>NUCLEOTIDE SEQUENCE [LARGE SCALE GENOMIC DNA]</scope>
</reference>
<dbReference type="Gene3D" id="3.30.710.10">
    <property type="entry name" value="Potassium Channel Kv1.1, Chain A"/>
    <property type="match status" value="1"/>
</dbReference>
<dbReference type="SUPFAM" id="SSF49599">
    <property type="entry name" value="TRAF domain-like"/>
    <property type="match status" value="1"/>
</dbReference>
<proteinExistence type="predicted"/>
<dbReference type="AlphaFoldDB" id="A0A4Y2D7I7"/>